<dbReference type="PANTHER" id="PTHR46855">
    <property type="entry name" value="OSJNBB0038F03.10 PROTEIN"/>
    <property type="match status" value="1"/>
</dbReference>
<feature type="region of interest" description="Disordered" evidence="1">
    <location>
        <begin position="198"/>
        <end position="229"/>
    </location>
</feature>
<keyword evidence="3" id="KW-1185">Reference proteome</keyword>
<evidence type="ECO:0000313" key="2">
    <source>
        <dbReference type="EMBL" id="PHT62299.1"/>
    </source>
</evidence>
<name>A0A2G2XXY1_CAPAN</name>
<dbReference type="Proteomes" id="UP000222542">
    <property type="component" value="Unassembled WGS sequence"/>
</dbReference>
<dbReference type="PANTHER" id="PTHR46855:SF11">
    <property type="entry name" value="GATA TRANSCRIPTION FACTOR 26-LIKE"/>
    <property type="match status" value="1"/>
</dbReference>
<dbReference type="GO" id="GO:0000976">
    <property type="term" value="F:transcription cis-regulatory region binding"/>
    <property type="evidence" value="ECO:0000318"/>
    <property type="project" value="GO_Central"/>
</dbReference>
<organism evidence="2 3">
    <name type="scientific">Capsicum annuum</name>
    <name type="common">Capsicum pepper</name>
    <dbReference type="NCBI Taxonomy" id="4072"/>
    <lineage>
        <taxon>Eukaryota</taxon>
        <taxon>Viridiplantae</taxon>
        <taxon>Streptophyta</taxon>
        <taxon>Embryophyta</taxon>
        <taxon>Tracheophyta</taxon>
        <taxon>Spermatophyta</taxon>
        <taxon>Magnoliopsida</taxon>
        <taxon>eudicotyledons</taxon>
        <taxon>Gunneridae</taxon>
        <taxon>Pentapetalae</taxon>
        <taxon>asterids</taxon>
        <taxon>lamiids</taxon>
        <taxon>Solanales</taxon>
        <taxon>Solanaceae</taxon>
        <taxon>Solanoideae</taxon>
        <taxon>Capsiceae</taxon>
        <taxon>Capsicum</taxon>
    </lineage>
</organism>
<comment type="caution">
    <text evidence="2">The sequence shown here is derived from an EMBL/GenBank/DDBJ whole genome shotgun (WGS) entry which is preliminary data.</text>
</comment>
<dbReference type="AlphaFoldDB" id="A0A2G2XXY1"/>
<dbReference type="InterPro" id="IPR044589">
    <property type="entry name" value="GATA26/27"/>
</dbReference>
<feature type="compositionally biased region" description="Polar residues" evidence="1">
    <location>
        <begin position="202"/>
        <end position="213"/>
    </location>
</feature>
<proteinExistence type="predicted"/>
<evidence type="ECO:0000313" key="3">
    <source>
        <dbReference type="Proteomes" id="UP000222542"/>
    </source>
</evidence>
<protein>
    <submittedName>
        <fullName evidence="2">Uncharacterized protein</fullName>
    </submittedName>
</protein>
<sequence length="284" mass="30656">MMGVSSAENSADVPDQVESVMSRINNLALSANRVVPPSNSTESSAMGDSVQDIDKKIRALKKKAKISSLESFHRHLDSAVFFMSLPMQRQLYNNQQEPDFEDIVVDETVTLIYAPNKYICPNEIGLGAMLLVSPTTTTERSASPSPKIDNNASFSTSVPIEKPLVSQTTTPESSVSISSGRRLCLFLNECSCRKAAQKPLVSPTTTTERSASPSPVAEDNATHSMNGPVENSNLQVKFEIYKFSTGTFIEQVALSSAIGNGVIEHSVIVVSEMSGLSTGTFIEK</sequence>
<gene>
    <name evidence="2" type="ORF">T459_33873</name>
</gene>
<reference evidence="2 3" key="1">
    <citation type="journal article" date="2014" name="Nat. Genet.">
        <title>Genome sequence of the hot pepper provides insights into the evolution of pungency in Capsicum species.</title>
        <authorList>
            <person name="Kim S."/>
            <person name="Park M."/>
            <person name="Yeom S.I."/>
            <person name="Kim Y.M."/>
            <person name="Lee J.M."/>
            <person name="Lee H.A."/>
            <person name="Seo E."/>
            <person name="Choi J."/>
            <person name="Cheong K."/>
            <person name="Kim K.T."/>
            <person name="Jung K."/>
            <person name="Lee G.W."/>
            <person name="Oh S.K."/>
            <person name="Bae C."/>
            <person name="Kim S.B."/>
            <person name="Lee H.Y."/>
            <person name="Kim S.Y."/>
            <person name="Kim M.S."/>
            <person name="Kang B.C."/>
            <person name="Jo Y.D."/>
            <person name="Yang H.B."/>
            <person name="Jeong H.J."/>
            <person name="Kang W.H."/>
            <person name="Kwon J.K."/>
            <person name="Shin C."/>
            <person name="Lim J.Y."/>
            <person name="Park J.H."/>
            <person name="Huh J.H."/>
            <person name="Kim J.S."/>
            <person name="Kim B.D."/>
            <person name="Cohen O."/>
            <person name="Paran I."/>
            <person name="Suh M.C."/>
            <person name="Lee S.B."/>
            <person name="Kim Y.K."/>
            <person name="Shin Y."/>
            <person name="Noh S.J."/>
            <person name="Park J."/>
            <person name="Seo Y.S."/>
            <person name="Kwon S.Y."/>
            <person name="Kim H.A."/>
            <person name="Park J.M."/>
            <person name="Kim H.J."/>
            <person name="Choi S.B."/>
            <person name="Bosland P.W."/>
            <person name="Reeves G."/>
            <person name="Jo S.H."/>
            <person name="Lee B.W."/>
            <person name="Cho H.T."/>
            <person name="Choi H.S."/>
            <person name="Lee M.S."/>
            <person name="Yu Y."/>
            <person name="Do Choi Y."/>
            <person name="Park B.S."/>
            <person name="van Deynze A."/>
            <person name="Ashrafi H."/>
            <person name="Hill T."/>
            <person name="Kim W.T."/>
            <person name="Pai H.S."/>
            <person name="Ahn H.K."/>
            <person name="Yeam I."/>
            <person name="Giovannoni J.J."/>
            <person name="Rose J.K."/>
            <person name="Sorensen I."/>
            <person name="Lee S.J."/>
            <person name="Kim R.W."/>
            <person name="Choi I.Y."/>
            <person name="Choi B.S."/>
            <person name="Lim J.S."/>
            <person name="Lee Y.H."/>
            <person name="Choi D."/>
        </authorList>
    </citation>
    <scope>NUCLEOTIDE SEQUENCE [LARGE SCALE GENOMIC DNA]</scope>
    <source>
        <strain evidence="3">cv. CM334</strain>
    </source>
</reference>
<reference evidence="2 3" key="2">
    <citation type="journal article" date="2017" name="Genome Biol.">
        <title>New reference genome sequences of hot pepper reveal the massive evolution of plant disease-resistance genes by retroduplication.</title>
        <authorList>
            <person name="Kim S."/>
            <person name="Park J."/>
            <person name="Yeom S.I."/>
            <person name="Kim Y.M."/>
            <person name="Seo E."/>
            <person name="Kim K.T."/>
            <person name="Kim M.S."/>
            <person name="Lee J.M."/>
            <person name="Cheong K."/>
            <person name="Shin H.S."/>
            <person name="Kim S.B."/>
            <person name="Han K."/>
            <person name="Lee J."/>
            <person name="Park M."/>
            <person name="Lee H.A."/>
            <person name="Lee H.Y."/>
            <person name="Lee Y."/>
            <person name="Oh S."/>
            <person name="Lee J.H."/>
            <person name="Choi E."/>
            <person name="Choi E."/>
            <person name="Lee S.E."/>
            <person name="Jeon J."/>
            <person name="Kim H."/>
            <person name="Choi G."/>
            <person name="Song H."/>
            <person name="Lee J."/>
            <person name="Lee S.C."/>
            <person name="Kwon J.K."/>
            <person name="Lee H.Y."/>
            <person name="Koo N."/>
            <person name="Hong Y."/>
            <person name="Kim R.W."/>
            <person name="Kang W.H."/>
            <person name="Huh J.H."/>
            <person name="Kang B.C."/>
            <person name="Yang T.J."/>
            <person name="Lee Y.H."/>
            <person name="Bennetzen J.L."/>
            <person name="Choi D."/>
        </authorList>
    </citation>
    <scope>NUCLEOTIDE SEQUENCE [LARGE SCALE GENOMIC DNA]</scope>
    <source>
        <strain evidence="3">cv. CM334</strain>
    </source>
</reference>
<dbReference type="EMBL" id="AYRZ02000087">
    <property type="protein sequence ID" value="PHT62299.1"/>
    <property type="molecule type" value="Genomic_DNA"/>
</dbReference>
<accession>A0A2G2XXY1</accession>
<dbReference type="Gramene" id="PHT62299">
    <property type="protein sequence ID" value="PHT62299"/>
    <property type="gene ID" value="T459_33873"/>
</dbReference>
<evidence type="ECO:0000256" key="1">
    <source>
        <dbReference type="SAM" id="MobiDB-lite"/>
    </source>
</evidence>